<comment type="similarity">
    <text evidence="3 13">Belongs to the glycosyl hydrolase 47 family.</text>
</comment>
<evidence type="ECO:0000256" key="6">
    <source>
        <dbReference type="ARBA" id="ARBA00023157"/>
    </source>
</evidence>
<comment type="catalytic activity">
    <reaction evidence="9">
        <text>N(4)-(alpha-D-Man-(1-&gt;2)-alpha-D-Man-(1-&gt;2)-alpha-D-Man-(1-&gt;3)-[alpha-D-Man-(1-&gt;3)-[alpha-D-Man-(1-&gt;2)-alpha-D-Man-(1-&gt;6)]-alpha-D-Man-(1-&gt;6)]-beta-D-Man-(1-&gt;4)-beta-D-GlcNAc-(1-&gt;4)-beta-D-GlcNAc)-L-asparaginyl-[protein] (N-glucan mannose isomer 8A1,2,3B1,3) + 3 H2O = N(4)-(alpha-D-Man-(1-&gt;3)-[alpha-D-Man-(1-&gt;3)-[alpha-D-Man-(1-&gt;6)]-alpha-D-Man-(1-&gt;6)]-beta-D-Man-(1-&gt;4)-beta-D-GlcNAc-(1-&gt;4)-beta-D-GlcNAc)-L-asparaginyl-[protein] (N-glucan mannose isomer 5A1,2) + 3 beta-D-mannose</text>
        <dbReference type="Rhea" id="RHEA:56028"/>
        <dbReference type="Rhea" id="RHEA-COMP:14358"/>
        <dbReference type="Rhea" id="RHEA-COMP:14367"/>
        <dbReference type="ChEBI" id="CHEBI:15377"/>
        <dbReference type="ChEBI" id="CHEBI:28563"/>
        <dbReference type="ChEBI" id="CHEBI:59087"/>
        <dbReference type="ChEBI" id="CHEBI:60628"/>
        <dbReference type="EC" id="3.2.1.113"/>
    </reaction>
</comment>
<reference evidence="16" key="1">
    <citation type="submission" date="2023-03" db="EMBL/GenBank/DDBJ databases">
        <title>Emydomyces testavorans Genome Sequence.</title>
        <authorList>
            <person name="Hoyer L."/>
        </authorList>
    </citation>
    <scope>NUCLEOTIDE SEQUENCE</scope>
    <source>
        <strain evidence="16">16-2883</strain>
    </source>
</reference>
<comment type="pathway">
    <text evidence="2">Protein modification; protein glycosylation.</text>
</comment>
<keyword evidence="6 12" id="KW-1015">Disulfide bond</keyword>
<keyword evidence="7" id="KW-0325">Glycoprotein</keyword>
<evidence type="ECO:0000256" key="10">
    <source>
        <dbReference type="ARBA" id="ARBA00048605"/>
    </source>
</evidence>
<name>A0AAF0IE96_9EURO</name>
<dbReference type="InterPro" id="IPR050749">
    <property type="entry name" value="Glycosyl_Hydrolase_47"/>
</dbReference>
<evidence type="ECO:0000256" key="2">
    <source>
        <dbReference type="ARBA" id="ARBA00004922"/>
    </source>
</evidence>
<evidence type="ECO:0000313" key="17">
    <source>
        <dbReference type="Proteomes" id="UP001219355"/>
    </source>
</evidence>
<evidence type="ECO:0000256" key="11">
    <source>
        <dbReference type="PIRSR" id="PIRSR601382-1"/>
    </source>
</evidence>
<protein>
    <recommendedName>
        <fullName evidence="13">alpha-1,2-Mannosidase</fullName>
        <ecNumber evidence="13">3.2.1.-</ecNumber>
    </recommendedName>
</protein>
<feature type="active site" evidence="11">
    <location>
        <position position="263"/>
    </location>
</feature>
<comment type="cofactor">
    <cofactor evidence="1">
        <name>Ca(2+)</name>
        <dbReference type="ChEBI" id="CHEBI:29108"/>
    </cofactor>
</comment>
<feature type="active site" description="Proton donor" evidence="11">
    <location>
        <position position="371"/>
    </location>
</feature>
<feature type="compositionally biased region" description="Polar residues" evidence="14">
    <location>
        <begin position="497"/>
        <end position="506"/>
    </location>
</feature>
<dbReference type="FunFam" id="1.50.10.10:FF:000047">
    <property type="entry name" value="Mannosyl-oligosaccharide alpha-1,2-mannosidase"/>
    <property type="match status" value="1"/>
</dbReference>
<dbReference type="Gene3D" id="1.50.10.10">
    <property type="match status" value="1"/>
</dbReference>
<comment type="catalytic activity">
    <reaction evidence="10">
        <text>N(4)-(alpha-D-Man-(1-&gt;2)-alpha-D-Man-(1-&gt;2)-alpha-D-Man-(1-&gt;3)-[alpha-D-Man-(1-&gt;2)-alpha-D-Man-(1-&gt;3)-[alpha-D-Man-(1-&gt;2)-alpha-D-Man-(1-&gt;6)]-alpha-D-Man-(1-&gt;6)]-beta-D-Man-(1-&gt;4)-beta-D-GlcNAc-(1-&gt;4)-beta-D-GlcNAc)-L-asparaginyl-[protein] (N-glucan mannose isomer 9A1,2,3B1,2,3) + 4 H2O = N(4)-(alpha-D-Man-(1-&gt;3)-[alpha-D-Man-(1-&gt;3)-[alpha-D-Man-(1-&gt;6)]-alpha-D-Man-(1-&gt;6)]-beta-D-Man-(1-&gt;4)-beta-D-GlcNAc-(1-&gt;4)-beta-D-GlcNAc)-L-asparaginyl-[protein] (N-glucan mannose isomer 5A1,2) + 4 beta-D-mannose</text>
        <dbReference type="Rhea" id="RHEA:56008"/>
        <dbReference type="Rhea" id="RHEA-COMP:14356"/>
        <dbReference type="Rhea" id="RHEA-COMP:14367"/>
        <dbReference type="ChEBI" id="CHEBI:15377"/>
        <dbReference type="ChEBI" id="CHEBI:28563"/>
        <dbReference type="ChEBI" id="CHEBI:59087"/>
        <dbReference type="ChEBI" id="CHEBI:139493"/>
        <dbReference type="EC" id="3.2.1.113"/>
    </reaction>
</comment>
<keyword evidence="4 15" id="KW-0732">Signal</keyword>
<dbReference type="PANTHER" id="PTHR11742:SF101">
    <property type="entry name" value="MANNOSYL-OLIGOSACCHARIDE ALPHA-1,2-MANNOSIDASE 1B"/>
    <property type="match status" value="1"/>
</dbReference>
<feature type="disulfide bond" evidence="12">
    <location>
        <begin position="328"/>
        <end position="357"/>
    </location>
</feature>
<evidence type="ECO:0000256" key="8">
    <source>
        <dbReference type="ARBA" id="ARBA00023295"/>
    </source>
</evidence>
<evidence type="ECO:0000256" key="14">
    <source>
        <dbReference type="SAM" id="MobiDB-lite"/>
    </source>
</evidence>
<feature type="active site" evidence="11">
    <location>
        <position position="405"/>
    </location>
</feature>
<evidence type="ECO:0000256" key="15">
    <source>
        <dbReference type="SAM" id="SignalP"/>
    </source>
</evidence>
<dbReference type="GO" id="GO:0016020">
    <property type="term" value="C:membrane"/>
    <property type="evidence" value="ECO:0007669"/>
    <property type="project" value="InterPro"/>
</dbReference>
<proteinExistence type="inferred from homology"/>
<evidence type="ECO:0000256" key="5">
    <source>
        <dbReference type="ARBA" id="ARBA00022801"/>
    </source>
</evidence>
<sequence>MKSSPILAVCAAVLSLISFTTSVPTVVKQSPGLIKRHDNNTSHERAEAVKEAFRNGWGATAVDALSTAIIMEMPDVVYQILEHIATIDYSKTNTTCSLFETTIRYLGGMISAYDLLQGPFSGLVSDHTKVDVLLEQSKNLADVLKFAFSTKTGIPANELNITSKSTCLCNSFHSSRLAKANRLKNGATSNGIATIGTLVLEWTRLSDLTGDPEYGKLAQKGESYLLNPKPSSSEPFPGLIGRGVSIDSGLFQDDFVSWGGGSDSFYEYLIKMYIYDKRRFGEYRDRWVAAAQSTMKYLKSSPSTRPDLTFVATYSNGTYGLSAGHLTCFDGGNFLLGGQVLGRADFTEFGLKLVDGCHATYTATATKIGPEGFSWDPKNVPENQRELYEKAGFYITQSYYDLRPEVIESIYYAYRITKDPKYQQWAWDAFRAINATTRTNTGFTAITDVNAPGGGGKIDRQESFLFAEVMKYSYLIHAPGRSTNHADGQRMQVADDSMQQKQNGKSLAQARRIVSYSIPKRIR</sequence>
<evidence type="ECO:0000256" key="7">
    <source>
        <dbReference type="ARBA" id="ARBA00023180"/>
    </source>
</evidence>
<dbReference type="InterPro" id="IPR012341">
    <property type="entry name" value="6hp_glycosidase-like_sf"/>
</dbReference>
<dbReference type="GO" id="GO:0004571">
    <property type="term" value="F:mannosyl-oligosaccharide 1,2-alpha-mannosidase activity"/>
    <property type="evidence" value="ECO:0007669"/>
    <property type="project" value="UniProtKB-EC"/>
</dbReference>
<evidence type="ECO:0000256" key="3">
    <source>
        <dbReference type="ARBA" id="ARBA00007658"/>
    </source>
</evidence>
<evidence type="ECO:0000256" key="1">
    <source>
        <dbReference type="ARBA" id="ARBA00001913"/>
    </source>
</evidence>
<evidence type="ECO:0000256" key="13">
    <source>
        <dbReference type="RuleBase" id="RU361193"/>
    </source>
</evidence>
<evidence type="ECO:0000313" key="16">
    <source>
        <dbReference type="EMBL" id="WEW54850.1"/>
    </source>
</evidence>
<feature type="active site" description="Proton donor" evidence="11">
    <location>
        <position position="100"/>
    </location>
</feature>
<dbReference type="SUPFAM" id="SSF48225">
    <property type="entry name" value="Seven-hairpin glycosidases"/>
    <property type="match status" value="1"/>
</dbReference>
<dbReference type="Pfam" id="PF01532">
    <property type="entry name" value="Glyco_hydro_47"/>
    <property type="match status" value="1"/>
</dbReference>
<evidence type="ECO:0000256" key="12">
    <source>
        <dbReference type="PIRSR" id="PIRSR601382-3"/>
    </source>
</evidence>
<feature type="chain" id="PRO_5042119607" description="alpha-1,2-Mannosidase" evidence="15">
    <location>
        <begin position="23"/>
        <end position="523"/>
    </location>
</feature>
<dbReference type="GO" id="GO:0036503">
    <property type="term" value="P:ERAD pathway"/>
    <property type="evidence" value="ECO:0007669"/>
    <property type="project" value="UniProtKB-ARBA"/>
</dbReference>
<dbReference type="PRINTS" id="PR00747">
    <property type="entry name" value="GLYHDRLASE47"/>
</dbReference>
<keyword evidence="8 13" id="KW-0326">Glycosidase</keyword>
<dbReference type="EMBL" id="CP120627">
    <property type="protein sequence ID" value="WEW54850.1"/>
    <property type="molecule type" value="Genomic_DNA"/>
</dbReference>
<keyword evidence="17" id="KW-1185">Reference proteome</keyword>
<dbReference type="GO" id="GO:0005509">
    <property type="term" value="F:calcium ion binding"/>
    <property type="evidence" value="ECO:0007669"/>
    <property type="project" value="InterPro"/>
</dbReference>
<keyword evidence="5 13" id="KW-0378">Hydrolase</keyword>
<evidence type="ECO:0000256" key="4">
    <source>
        <dbReference type="ARBA" id="ARBA00022729"/>
    </source>
</evidence>
<dbReference type="Proteomes" id="UP001219355">
    <property type="component" value="Chromosome 1"/>
</dbReference>
<dbReference type="GO" id="GO:0005783">
    <property type="term" value="C:endoplasmic reticulum"/>
    <property type="evidence" value="ECO:0007669"/>
    <property type="project" value="TreeGrafter"/>
</dbReference>
<evidence type="ECO:0000256" key="9">
    <source>
        <dbReference type="ARBA" id="ARBA00047669"/>
    </source>
</evidence>
<dbReference type="InterPro" id="IPR036026">
    <property type="entry name" value="Seven-hairpin_glycosidases"/>
</dbReference>
<dbReference type="PANTHER" id="PTHR11742">
    <property type="entry name" value="MANNOSYL-OLIGOSACCHARIDE ALPHA-1,2-MANNOSIDASE-RELATED"/>
    <property type="match status" value="1"/>
</dbReference>
<dbReference type="InterPro" id="IPR001382">
    <property type="entry name" value="Glyco_hydro_47"/>
</dbReference>
<dbReference type="GO" id="GO:0005975">
    <property type="term" value="P:carbohydrate metabolic process"/>
    <property type="evidence" value="ECO:0007669"/>
    <property type="project" value="InterPro"/>
</dbReference>
<gene>
    <name evidence="16" type="primary">mns1B</name>
    <name evidence="16" type="ORF">PRK78_000276</name>
</gene>
<organism evidence="16 17">
    <name type="scientific">Emydomyces testavorans</name>
    <dbReference type="NCBI Taxonomy" id="2070801"/>
    <lineage>
        <taxon>Eukaryota</taxon>
        <taxon>Fungi</taxon>
        <taxon>Dikarya</taxon>
        <taxon>Ascomycota</taxon>
        <taxon>Pezizomycotina</taxon>
        <taxon>Eurotiomycetes</taxon>
        <taxon>Eurotiomycetidae</taxon>
        <taxon>Onygenales</taxon>
        <taxon>Nannizziopsiaceae</taxon>
        <taxon>Emydomyces</taxon>
    </lineage>
</organism>
<dbReference type="AlphaFoldDB" id="A0AAF0IE96"/>
<accession>A0AAF0IE96</accession>
<feature type="region of interest" description="Disordered" evidence="14">
    <location>
        <begin position="483"/>
        <end position="509"/>
    </location>
</feature>
<feature type="signal peptide" evidence="15">
    <location>
        <begin position="1"/>
        <end position="22"/>
    </location>
</feature>
<dbReference type="EC" id="3.2.1.-" evidence="13"/>